<evidence type="ECO:0000259" key="2">
    <source>
        <dbReference type="Pfam" id="PF06724"/>
    </source>
</evidence>
<organism evidence="3 4">
    <name type="scientific">Ramlibacter rhizophilus</name>
    <dbReference type="NCBI Taxonomy" id="1781167"/>
    <lineage>
        <taxon>Bacteria</taxon>
        <taxon>Pseudomonadati</taxon>
        <taxon>Pseudomonadota</taxon>
        <taxon>Betaproteobacteria</taxon>
        <taxon>Burkholderiales</taxon>
        <taxon>Comamonadaceae</taxon>
        <taxon>Ramlibacter</taxon>
    </lineage>
</organism>
<feature type="transmembrane region" description="Helical" evidence="1">
    <location>
        <begin position="216"/>
        <end position="233"/>
    </location>
</feature>
<dbReference type="OrthoDB" id="5702018at2"/>
<evidence type="ECO:0000313" key="3">
    <source>
        <dbReference type="EMBL" id="TFZ04486.1"/>
    </source>
</evidence>
<dbReference type="AlphaFoldDB" id="A0A4Z0BYU6"/>
<accession>A0A4Z0BYU6</accession>
<name>A0A4Z0BYU6_9BURK</name>
<dbReference type="RefSeq" id="WP_135283368.1">
    <property type="nucleotide sequence ID" value="NZ_SMLL01000001.1"/>
</dbReference>
<sequence>MTQFSTGAVQSSAQRAAHEAAPWVRGLARAGFAAKGLVYVVIGALALQAALGRGGETTDSGGALRTILQQPYGWVLLAVIAIGLVGYASWRFVQAAMDPQGVGHDAKGIAKRVGYAISGIIHAALALEAARLAFGFGPGGGGGDTGAQDWTAMVLAQPMGRWIIAAVGAAVVVVGLIQLVQAYRTDLPERLDLSRLGPTAREWVVRFGRMGMAARGIVFGLIGIFLVRAAMNYDPGQARGIGGALQSLHEQPYGPWLLGLVAIGLIAYGLFEGVQARYRRIEAA</sequence>
<evidence type="ECO:0000313" key="4">
    <source>
        <dbReference type="Proteomes" id="UP000297564"/>
    </source>
</evidence>
<keyword evidence="1" id="KW-0472">Membrane</keyword>
<feature type="domain" description="DUF1206" evidence="2">
    <location>
        <begin position="30"/>
        <end position="97"/>
    </location>
</feature>
<dbReference type="EMBL" id="SMLL01000001">
    <property type="protein sequence ID" value="TFZ04486.1"/>
    <property type="molecule type" value="Genomic_DNA"/>
</dbReference>
<feature type="domain" description="DUF1206" evidence="2">
    <location>
        <begin position="211"/>
        <end position="279"/>
    </location>
</feature>
<feature type="transmembrane region" description="Helical" evidence="1">
    <location>
        <begin position="71"/>
        <end position="93"/>
    </location>
</feature>
<reference evidence="3 4" key="1">
    <citation type="submission" date="2019-03" db="EMBL/GenBank/DDBJ databases">
        <title>Ramlibacter rhizophilus CCTCC AB2015357, whole genome shotgun sequence.</title>
        <authorList>
            <person name="Zhang X."/>
            <person name="Feng G."/>
            <person name="Zhu H."/>
        </authorList>
    </citation>
    <scope>NUCLEOTIDE SEQUENCE [LARGE SCALE GENOMIC DNA]</scope>
    <source>
        <strain evidence="3 4">CCTCC AB2015357</strain>
    </source>
</reference>
<feature type="transmembrane region" description="Helical" evidence="1">
    <location>
        <begin position="253"/>
        <end position="271"/>
    </location>
</feature>
<keyword evidence="1" id="KW-1133">Transmembrane helix</keyword>
<comment type="caution">
    <text evidence="3">The sequence shown here is derived from an EMBL/GenBank/DDBJ whole genome shotgun (WGS) entry which is preliminary data.</text>
</comment>
<feature type="transmembrane region" description="Helical" evidence="1">
    <location>
        <begin position="32"/>
        <end position="51"/>
    </location>
</feature>
<protein>
    <submittedName>
        <fullName evidence="3">DUF1206 domain-containing protein</fullName>
    </submittedName>
</protein>
<feature type="transmembrane region" description="Helical" evidence="1">
    <location>
        <begin position="113"/>
        <end position="134"/>
    </location>
</feature>
<feature type="transmembrane region" description="Helical" evidence="1">
    <location>
        <begin position="159"/>
        <end position="180"/>
    </location>
</feature>
<feature type="domain" description="DUF1206" evidence="2">
    <location>
        <begin position="113"/>
        <end position="184"/>
    </location>
</feature>
<evidence type="ECO:0000256" key="1">
    <source>
        <dbReference type="SAM" id="Phobius"/>
    </source>
</evidence>
<dbReference type="Pfam" id="PF06724">
    <property type="entry name" value="DUF1206"/>
    <property type="match status" value="3"/>
</dbReference>
<proteinExistence type="predicted"/>
<keyword evidence="4" id="KW-1185">Reference proteome</keyword>
<dbReference type="Proteomes" id="UP000297564">
    <property type="component" value="Unassembled WGS sequence"/>
</dbReference>
<keyword evidence="1" id="KW-0812">Transmembrane</keyword>
<gene>
    <name evidence="3" type="ORF">EZ242_01680</name>
</gene>
<dbReference type="InterPro" id="IPR009597">
    <property type="entry name" value="DUF1206"/>
</dbReference>